<dbReference type="EMBL" id="CAEZTE010000022">
    <property type="protein sequence ID" value="CAB4561511.1"/>
    <property type="molecule type" value="Genomic_DNA"/>
</dbReference>
<dbReference type="InterPro" id="IPR036409">
    <property type="entry name" value="Aldolase_II/adducin_N_sf"/>
</dbReference>
<proteinExistence type="predicted"/>
<dbReference type="PANTHER" id="PTHR22789:SF0">
    <property type="entry name" value="3-OXO-TETRONATE 4-PHOSPHATE DECARBOXYLASE-RELATED"/>
    <property type="match status" value="1"/>
</dbReference>
<evidence type="ECO:0000256" key="2">
    <source>
        <dbReference type="ARBA" id="ARBA00023239"/>
    </source>
</evidence>
<protein>
    <submittedName>
        <fullName evidence="4">Unannotated protein</fullName>
    </submittedName>
</protein>
<evidence type="ECO:0000313" key="7">
    <source>
        <dbReference type="EMBL" id="CAB4649405.1"/>
    </source>
</evidence>
<dbReference type="EMBL" id="CAFBRU010000039">
    <property type="protein sequence ID" value="CAB5110665.1"/>
    <property type="molecule type" value="Genomic_DNA"/>
</dbReference>
<dbReference type="EMBL" id="CAEZYN010000034">
    <property type="protein sequence ID" value="CAB4722018.1"/>
    <property type="molecule type" value="Genomic_DNA"/>
</dbReference>
<dbReference type="GO" id="GO:0046872">
    <property type="term" value="F:metal ion binding"/>
    <property type="evidence" value="ECO:0007669"/>
    <property type="project" value="UniProtKB-KW"/>
</dbReference>
<evidence type="ECO:0000256" key="1">
    <source>
        <dbReference type="ARBA" id="ARBA00022723"/>
    </source>
</evidence>
<evidence type="ECO:0000313" key="6">
    <source>
        <dbReference type="EMBL" id="CAB4614265.1"/>
    </source>
</evidence>
<dbReference type="InterPro" id="IPR001303">
    <property type="entry name" value="Aldolase_II/adducin_N"/>
</dbReference>
<reference evidence="4" key="1">
    <citation type="submission" date="2020-05" db="EMBL/GenBank/DDBJ databases">
        <authorList>
            <person name="Chiriac C."/>
            <person name="Salcher M."/>
            <person name="Ghai R."/>
            <person name="Kavagutti S V."/>
        </authorList>
    </citation>
    <scope>NUCLEOTIDE SEQUENCE</scope>
</reference>
<evidence type="ECO:0000313" key="5">
    <source>
        <dbReference type="EMBL" id="CAB4593219.1"/>
    </source>
</evidence>
<keyword evidence="1" id="KW-0479">Metal-binding</keyword>
<dbReference type="EMBL" id="CAFBNV010000043">
    <property type="protein sequence ID" value="CAB4964914.1"/>
    <property type="molecule type" value="Genomic_DNA"/>
</dbReference>
<organism evidence="4">
    <name type="scientific">freshwater metagenome</name>
    <dbReference type="NCBI Taxonomy" id="449393"/>
    <lineage>
        <taxon>unclassified sequences</taxon>
        <taxon>metagenomes</taxon>
        <taxon>ecological metagenomes</taxon>
    </lineage>
</organism>
<feature type="domain" description="Class II aldolase/adducin N-terminal" evidence="3">
    <location>
        <begin position="6"/>
        <end position="224"/>
    </location>
</feature>
<gene>
    <name evidence="4" type="ORF">UFOPK1599_00590</name>
    <name evidence="5" type="ORF">UFOPK1798_00554</name>
    <name evidence="6" type="ORF">UFOPK1894_00511</name>
    <name evidence="7" type="ORF">UFOPK2179_00644</name>
    <name evidence="8" type="ORF">UFOPK2715_00506</name>
    <name evidence="9" type="ORF">UFOPK3883_00644</name>
    <name evidence="10" type="ORF">UFOPK4420_00474</name>
</gene>
<dbReference type="Gene3D" id="3.40.225.10">
    <property type="entry name" value="Class II aldolase/adducin N-terminal domain"/>
    <property type="match status" value="1"/>
</dbReference>
<dbReference type="AlphaFoldDB" id="A0A6J6DC30"/>
<evidence type="ECO:0000313" key="10">
    <source>
        <dbReference type="EMBL" id="CAB5110665.1"/>
    </source>
</evidence>
<sequence length="262" mass="27926">MSELISQLTNLARVTGSPEADLTIVAEGNIAVVEPGRNRFLVKASGVVMGQATDEDWVYLDLAKCSQLLADASKGGVTKKLDQAFDQILKSSTTPDGKIRKASIETMVHVVAFALMDATWSLHTHPTPVVALAASKDAAKHYSGTVFPDEAVVCGPVPLFLPYESPGLALGVGVYQGVLKYQKKYSRSPGQIILGNHGLCTFGSVSNEALSTTQIAVKAAKVRVGALSSGGINFISKKDAEAIAFRPDELLRRKMLAEQKKK</sequence>
<dbReference type="PANTHER" id="PTHR22789">
    <property type="entry name" value="FUCULOSE PHOSPHATE ALDOLASE"/>
    <property type="match status" value="1"/>
</dbReference>
<dbReference type="GO" id="GO:0005829">
    <property type="term" value="C:cytosol"/>
    <property type="evidence" value="ECO:0007669"/>
    <property type="project" value="TreeGrafter"/>
</dbReference>
<dbReference type="GO" id="GO:0016832">
    <property type="term" value="F:aldehyde-lyase activity"/>
    <property type="evidence" value="ECO:0007669"/>
    <property type="project" value="TreeGrafter"/>
</dbReference>
<evidence type="ECO:0000313" key="4">
    <source>
        <dbReference type="EMBL" id="CAB4561511.1"/>
    </source>
</evidence>
<dbReference type="SMART" id="SM01007">
    <property type="entry name" value="Aldolase_II"/>
    <property type="match status" value="1"/>
</dbReference>
<dbReference type="EMBL" id="CAEZWC010000070">
    <property type="protein sequence ID" value="CAB4649405.1"/>
    <property type="molecule type" value="Genomic_DNA"/>
</dbReference>
<dbReference type="InterPro" id="IPR050197">
    <property type="entry name" value="Aldolase_class_II_sugar_metab"/>
</dbReference>
<keyword evidence="2" id="KW-0456">Lyase</keyword>
<name>A0A6J6DC30_9ZZZZ</name>
<evidence type="ECO:0000259" key="3">
    <source>
        <dbReference type="SMART" id="SM01007"/>
    </source>
</evidence>
<dbReference type="Pfam" id="PF00596">
    <property type="entry name" value="Aldolase_II"/>
    <property type="match status" value="1"/>
</dbReference>
<evidence type="ECO:0000313" key="9">
    <source>
        <dbReference type="EMBL" id="CAB4964914.1"/>
    </source>
</evidence>
<dbReference type="SUPFAM" id="SSF53639">
    <property type="entry name" value="AraD/HMP-PK domain-like"/>
    <property type="match status" value="1"/>
</dbReference>
<evidence type="ECO:0000313" key="8">
    <source>
        <dbReference type="EMBL" id="CAB4722018.1"/>
    </source>
</evidence>
<dbReference type="GO" id="GO:0019323">
    <property type="term" value="P:pentose catabolic process"/>
    <property type="evidence" value="ECO:0007669"/>
    <property type="project" value="TreeGrafter"/>
</dbReference>
<dbReference type="EMBL" id="CAEZVA010000028">
    <property type="protein sequence ID" value="CAB4614265.1"/>
    <property type="molecule type" value="Genomic_DNA"/>
</dbReference>
<dbReference type="EMBL" id="CAEZUH010000039">
    <property type="protein sequence ID" value="CAB4593219.1"/>
    <property type="molecule type" value="Genomic_DNA"/>
</dbReference>
<accession>A0A6J6DC30</accession>